<dbReference type="PROSITE" id="PS51186">
    <property type="entry name" value="GNAT"/>
    <property type="match status" value="1"/>
</dbReference>
<dbReference type="SUPFAM" id="SSF55729">
    <property type="entry name" value="Acyl-CoA N-acyltransferases (Nat)"/>
    <property type="match status" value="1"/>
</dbReference>
<dbReference type="PANTHER" id="PTHR43877:SF2">
    <property type="entry name" value="AMINOALKYLPHOSPHONATE N-ACETYLTRANSFERASE-RELATED"/>
    <property type="match status" value="1"/>
</dbReference>
<reference evidence="4 5" key="1">
    <citation type="submission" date="2023-07" db="EMBL/GenBank/DDBJ databases">
        <title>Genomic Encyclopedia of Type Strains, Phase IV (KMG-IV): sequencing the most valuable type-strain genomes for metagenomic binning, comparative biology and taxonomic classification.</title>
        <authorList>
            <person name="Goeker M."/>
        </authorList>
    </citation>
    <scope>NUCLEOTIDE SEQUENCE [LARGE SCALE GENOMIC DNA]</scope>
    <source>
        <strain evidence="4 5">DSM 45903</strain>
    </source>
</reference>
<evidence type="ECO:0000256" key="1">
    <source>
        <dbReference type="ARBA" id="ARBA00022679"/>
    </source>
</evidence>
<protein>
    <submittedName>
        <fullName evidence="4">GNAT family N-acyltransferase</fullName>
    </submittedName>
</protein>
<evidence type="ECO:0000313" key="5">
    <source>
        <dbReference type="Proteomes" id="UP001185012"/>
    </source>
</evidence>
<evidence type="ECO:0000259" key="3">
    <source>
        <dbReference type="PROSITE" id="PS51186"/>
    </source>
</evidence>
<dbReference type="EMBL" id="JAVDQG010000002">
    <property type="protein sequence ID" value="MDR6224885.1"/>
    <property type="molecule type" value="Genomic_DNA"/>
</dbReference>
<dbReference type="RefSeq" id="WP_309862813.1">
    <property type="nucleotide sequence ID" value="NZ_JAVDQG010000002.1"/>
</dbReference>
<dbReference type="InterPro" id="IPR016181">
    <property type="entry name" value="Acyl_CoA_acyltransferase"/>
</dbReference>
<comment type="caution">
    <text evidence="4">The sequence shown here is derived from an EMBL/GenBank/DDBJ whole genome shotgun (WGS) entry which is preliminary data.</text>
</comment>
<dbReference type="Proteomes" id="UP001185012">
    <property type="component" value="Unassembled WGS sequence"/>
</dbReference>
<dbReference type="PANTHER" id="PTHR43877">
    <property type="entry name" value="AMINOALKYLPHOSPHONATE N-ACETYLTRANSFERASE-RELATED-RELATED"/>
    <property type="match status" value="1"/>
</dbReference>
<organism evidence="4 5">
    <name type="scientific">Desmospora profundinema</name>
    <dbReference type="NCBI Taxonomy" id="1571184"/>
    <lineage>
        <taxon>Bacteria</taxon>
        <taxon>Bacillati</taxon>
        <taxon>Bacillota</taxon>
        <taxon>Bacilli</taxon>
        <taxon>Bacillales</taxon>
        <taxon>Thermoactinomycetaceae</taxon>
        <taxon>Desmospora</taxon>
    </lineage>
</organism>
<keyword evidence="1" id="KW-0808">Transferase</keyword>
<accession>A0ABU1IJC5</accession>
<name>A0ABU1IJC5_9BACL</name>
<feature type="domain" description="N-acetyltransferase" evidence="3">
    <location>
        <begin position="2"/>
        <end position="145"/>
    </location>
</feature>
<evidence type="ECO:0000313" key="4">
    <source>
        <dbReference type="EMBL" id="MDR6224885.1"/>
    </source>
</evidence>
<gene>
    <name evidence="4" type="ORF">JOE21_000876</name>
</gene>
<dbReference type="CDD" id="cd04301">
    <property type="entry name" value="NAT_SF"/>
    <property type="match status" value="1"/>
</dbReference>
<proteinExistence type="predicted"/>
<keyword evidence="5" id="KW-1185">Reference proteome</keyword>
<dbReference type="InterPro" id="IPR050832">
    <property type="entry name" value="Bact_Acetyltransf"/>
</dbReference>
<dbReference type="Pfam" id="PF13673">
    <property type="entry name" value="Acetyltransf_10"/>
    <property type="match status" value="1"/>
</dbReference>
<dbReference type="Gene3D" id="3.40.630.30">
    <property type="match status" value="1"/>
</dbReference>
<evidence type="ECO:0000256" key="2">
    <source>
        <dbReference type="ARBA" id="ARBA00023315"/>
    </source>
</evidence>
<sequence>MAVVRVADHPDRKKQAFTIRHQVFVDEQNVPPSLEIDHWDSHPDVVHLLALEGDEAIGAARVRFPSETTAKLERLAVLASHRGCGIGQLLMEKAETVATERGKKEMVLNAQVQALPFYHRLGYRDFGEPFDDAGIPHKTMTKAIP</sequence>
<dbReference type="InterPro" id="IPR000182">
    <property type="entry name" value="GNAT_dom"/>
</dbReference>
<keyword evidence="2" id="KW-0012">Acyltransferase</keyword>